<proteinExistence type="predicted"/>
<gene>
    <name evidence="2" type="ORF">PECUL_23A049097</name>
</gene>
<sequence>RHPESANWGHPHAASMTPEIRVRSRQHRPSVHKELREQPRTERIPNQSWRNLRTPSKTRMLAAVLVKGGRMKHMRHPCEKKVPTVRSS</sequence>
<organism evidence="2 3">
    <name type="scientific">Pelobates cultripes</name>
    <name type="common">Western spadefoot toad</name>
    <dbReference type="NCBI Taxonomy" id="61616"/>
    <lineage>
        <taxon>Eukaryota</taxon>
        <taxon>Metazoa</taxon>
        <taxon>Chordata</taxon>
        <taxon>Craniata</taxon>
        <taxon>Vertebrata</taxon>
        <taxon>Euteleostomi</taxon>
        <taxon>Amphibia</taxon>
        <taxon>Batrachia</taxon>
        <taxon>Anura</taxon>
        <taxon>Pelobatoidea</taxon>
        <taxon>Pelobatidae</taxon>
        <taxon>Pelobates</taxon>
    </lineage>
</organism>
<reference evidence="2" key="1">
    <citation type="submission" date="2022-03" db="EMBL/GenBank/DDBJ databases">
        <authorList>
            <person name="Alioto T."/>
            <person name="Alioto T."/>
            <person name="Gomez Garrido J."/>
        </authorList>
    </citation>
    <scope>NUCLEOTIDE SEQUENCE</scope>
</reference>
<accession>A0AAD1TNU4</accession>
<feature type="compositionally biased region" description="Basic and acidic residues" evidence="1">
    <location>
        <begin position="31"/>
        <end position="43"/>
    </location>
</feature>
<evidence type="ECO:0000313" key="3">
    <source>
        <dbReference type="Proteomes" id="UP001295444"/>
    </source>
</evidence>
<feature type="region of interest" description="Disordered" evidence="1">
    <location>
        <begin position="69"/>
        <end position="88"/>
    </location>
</feature>
<dbReference type="AlphaFoldDB" id="A0AAD1TNU4"/>
<evidence type="ECO:0000256" key="1">
    <source>
        <dbReference type="SAM" id="MobiDB-lite"/>
    </source>
</evidence>
<feature type="non-terminal residue" evidence="2">
    <location>
        <position position="1"/>
    </location>
</feature>
<dbReference type="EMBL" id="OW240925">
    <property type="protein sequence ID" value="CAH2329345.1"/>
    <property type="molecule type" value="Genomic_DNA"/>
</dbReference>
<keyword evidence="3" id="KW-1185">Reference proteome</keyword>
<name>A0AAD1TNU4_PELCU</name>
<protein>
    <submittedName>
        <fullName evidence="2">Uncharacterized protein</fullName>
    </submittedName>
</protein>
<feature type="non-terminal residue" evidence="2">
    <location>
        <position position="88"/>
    </location>
</feature>
<feature type="region of interest" description="Disordered" evidence="1">
    <location>
        <begin position="1"/>
        <end position="43"/>
    </location>
</feature>
<evidence type="ECO:0000313" key="2">
    <source>
        <dbReference type="EMBL" id="CAH2329345.1"/>
    </source>
</evidence>
<dbReference type="Proteomes" id="UP001295444">
    <property type="component" value="Chromosome 14"/>
</dbReference>